<protein>
    <submittedName>
        <fullName evidence="2">Uncharacterized protein</fullName>
    </submittedName>
</protein>
<evidence type="ECO:0000313" key="3">
    <source>
        <dbReference type="Proteomes" id="UP000005238"/>
    </source>
</evidence>
<reference evidence="3" key="1">
    <citation type="journal article" date="2006" name="Science">
        <title>Phytophthora genome sequences uncover evolutionary origins and mechanisms of pathogenesis.</title>
        <authorList>
            <person name="Tyler B.M."/>
            <person name="Tripathy S."/>
            <person name="Zhang X."/>
            <person name="Dehal P."/>
            <person name="Jiang R.H."/>
            <person name="Aerts A."/>
            <person name="Arredondo F.D."/>
            <person name="Baxter L."/>
            <person name="Bensasson D."/>
            <person name="Beynon J.L."/>
            <person name="Chapman J."/>
            <person name="Damasceno C.M."/>
            <person name="Dorrance A.E."/>
            <person name="Dou D."/>
            <person name="Dickerman A.W."/>
            <person name="Dubchak I.L."/>
            <person name="Garbelotto M."/>
            <person name="Gijzen M."/>
            <person name="Gordon S.G."/>
            <person name="Govers F."/>
            <person name="Grunwald N.J."/>
            <person name="Huang W."/>
            <person name="Ivors K.L."/>
            <person name="Jones R.W."/>
            <person name="Kamoun S."/>
            <person name="Krampis K."/>
            <person name="Lamour K.H."/>
            <person name="Lee M.K."/>
            <person name="McDonald W.H."/>
            <person name="Medina M."/>
            <person name="Meijer H.J."/>
            <person name="Nordberg E.K."/>
            <person name="Maclean D.J."/>
            <person name="Ospina-Giraldo M.D."/>
            <person name="Morris P.F."/>
            <person name="Phuntumart V."/>
            <person name="Putnam N.H."/>
            <person name="Rash S."/>
            <person name="Rose J.K."/>
            <person name="Sakihama Y."/>
            <person name="Salamov A.A."/>
            <person name="Savidor A."/>
            <person name="Scheuring C.F."/>
            <person name="Smith B.M."/>
            <person name="Sobral B.W."/>
            <person name="Terry A."/>
            <person name="Torto-Alalibo T.A."/>
            <person name="Win J."/>
            <person name="Xu Z."/>
            <person name="Zhang H."/>
            <person name="Grigoriev I.V."/>
            <person name="Rokhsar D.S."/>
            <person name="Boore J.L."/>
        </authorList>
    </citation>
    <scope>NUCLEOTIDE SEQUENCE [LARGE SCALE GENOMIC DNA]</scope>
    <source>
        <strain evidence="3">Pr102</strain>
    </source>
</reference>
<dbReference type="Proteomes" id="UP000005238">
    <property type="component" value="Unassembled WGS sequence"/>
</dbReference>
<evidence type="ECO:0000256" key="1">
    <source>
        <dbReference type="SAM" id="MobiDB-lite"/>
    </source>
</evidence>
<dbReference type="InParanoid" id="H3GRP1"/>
<feature type="compositionally biased region" description="Low complexity" evidence="1">
    <location>
        <begin position="193"/>
        <end position="209"/>
    </location>
</feature>
<keyword evidence="3" id="KW-1185">Reference proteome</keyword>
<dbReference type="VEuPathDB" id="FungiDB:KRP22_6193"/>
<dbReference type="EMBL" id="DS566038">
    <property type="status" value="NOT_ANNOTATED_CDS"/>
    <property type="molecule type" value="Genomic_DNA"/>
</dbReference>
<evidence type="ECO:0000313" key="2">
    <source>
        <dbReference type="EnsemblProtists" id="Phyra79558"/>
    </source>
</evidence>
<dbReference type="AlphaFoldDB" id="H3GRP1"/>
<accession>H3GRP1</accession>
<dbReference type="OMA" id="WLRCWEL"/>
<dbReference type="eggNOG" id="ENOG502RFWZ">
    <property type="taxonomic scope" value="Eukaryota"/>
</dbReference>
<feature type="region of interest" description="Disordered" evidence="1">
    <location>
        <begin position="251"/>
        <end position="271"/>
    </location>
</feature>
<dbReference type="HOGENOM" id="CLU_589864_0_0_1"/>
<dbReference type="EnsemblProtists" id="Phyra79558">
    <property type="protein sequence ID" value="Phyra79558"/>
    <property type="gene ID" value="Phyra79558"/>
</dbReference>
<organism evidence="2 3">
    <name type="scientific">Phytophthora ramorum</name>
    <name type="common">Sudden oak death agent</name>
    <dbReference type="NCBI Taxonomy" id="164328"/>
    <lineage>
        <taxon>Eukaryota</taxon>
        <taxon>Sar</taxon>
        <taxon>Stramenopiles</taxon>
        <taxon>Oomycota</taxon>
        <taxon>Peronosporomycetes</taxon>
        <taxon>Peronosporales</taxon>
        <taxon>Peronosporaceae</taxon>
        <taxon>Phytophthora</taxon>
    </lineage>
</organism>
<sequence length="464" mass="49981">MQLGQLVVGVARQRPRRVDSVMDGRLESATYIGEVLSAAAVPDRLPPGESDEIFDLRNEVARLQDQFNDFEDRLHAEVQLACAQAAQRLIRKGRERFKAGFVVYTAELVKLRTDLAASAQASAGVIPARVQALQAENASLKRSSSISRRHSAAHDLDVDTLILASDLLGLSPPSACSKRSQSASSESSEDSPDAAPSSSEESKPPAEVSTGAGNDSDESDDSPLIPSIFKRRRDWPPRPLQLRLASHARLSAAQSAARRSHTEVTATLSTAPGTDPNSFALAVPAVPGSVDSQRLSMLANPFLTPGFTAPGAQMVWCQIQNPNVTPPIAKGVESPCSVPGIRALADWTNLNHSWQQVRRKMPETPCLIGLDQNPPGSKISIRATGLACTVKTWRQFQGIHRQDGECRPRSRLVGAVPLGPGSRCRGFPSGLTQRLGAADPSAVALRAAWTEYNKARNLRPDRIR</sequence>
<feature type="region of interest" description="Disordered" evidence="1">
    <location>
        <begin position="174"/>
        <end position="232"/>
    </location>
</feature>
<name>H3GRP1_PHYRM</name>
<feature type="compositionally biased region" description="Low complexity" evidence="1">
    <location>
        <begin position="174"/>
        <end position="186"/>
    </location>
</feature>
<reference evidence="2" key="2">
    <citation type="submission" date="2015-06" db="UniProtKB">
        <authorList>
            <consortium name="EnsemblProtists"/>
        </authorList>
    </citation>
    <scope>IDENTIFICATION</scope>
    <source>
        <strain evidence="2">Pr102</strain>
    </source>
</reference>
<proteinExistence type="predicted"/>